<sequence length="311" mass="35006">MKLGINFRTEYKWSLTSWISNQVPALGSFTFGGDPNGSNNFDNTYDLFDYFYELNFTYISNENEKYLTYAIKGNKSWAKVSMLLNGVVETRVPFAPISSSVCSFSRNIGTPGCVMEMLPNLFYCELKCKQNCACIAFAPLNNDGIGCEIFDKHISFTSPGETRSTWPEELTVDRVIYFLDTGKDKQIYKKWWIWLAAAAGGTLLTLSIICFLMRSYFGGKGVAEKTLLHELEGAAITPRQDSAMNDKTDKKRNQVYLFSFKALQMATNYFSTANKLGEGGFGSVYKGKLPSGQEIAIKRLSSYDAWVLHFT</sequence>
<keyword evidence="1" id="KW-0547">Nucleotide-binding</keyword>
<dbReference type="SUPFAM" id="SSF56112">
    <property type="entry name" value="Protein kinase-like (PK-like)"/>
    <property type="match status" value="1"/>
</dbReference>
<organism evidence="4 5">
    <name type="scientific">Handroanthus impetiginosus</name>
    <dbReference type="NCBI Taxonomy" id="429701"/>
    <lineage>
        <taxon>Eukaryota</taxon>
        <taxon>Viridiplantae</taxon>
        <taxon>Streptophyta</taxon>
        <taxon>Embryophyta</taxon>
        <taxon>Tracheophyta</taxon>
        <taxon>Spermatophyta</taxon>
        <taxon>Magnoliopsida</taxon>
        <taxon>eudicotyledons</taxon>
        <taxon>Gunneridae</taxon>
        <taxon>Pentapetalae</taxon>
        <taxon>asterids</taxon>
        <taxon>lamiids</taxon>
        <taxon>Lamiales</taxon>
        <taxon>Bignoniaceae</taxon>
        <taxon>Crescentiina</taxon>
        <taxon>Tabebuia alliance</taxon>
        <taxon>Handroanthus</taxon>
    </lineage>
</organism>
<keyword evidence="4" id="KW-0808">Transferase</keyword>
<dbReference type="OrthoDB" id="913617at2759"/>
<feature type="binding site" evidence="1">
    <location>
        <position position="298"/>
    </location>
    <ligand>
        <name>ATP</name>
        <dbReference type="ChEBI" id="CHEBI:30616"/>
    </ligand>
</feature>
<keyword evidence="2" id="KW-0812">Transmembrane</keyword>
<evidence type="ECO:0000256" key="2">
    <source>
        <dbReference type="SAM" id="Phobius"/>
    </source>
</evidence>
<dbReference type="Pfam" id="PF08276">
    <property type="entry name" value="PAN_2"/>
    <property type="match status" value="1"/>
</dbReference>
<dbReference type="EMBL" id="NKXS01006920">
    <property type="protein sequence ID" value="PIN00513.1"/>
    <property type="molecule type" value="Genomic_DNA"/>
</dbReference>
<keyword evidence="4" id="KW-0723">Serine/threonine-protein kinase</keyword>
<reference evidence="5" key="1">
    <citation type="journal article" date="2018" name="Gigascience">
        <title>Genome assembly of the Pink Ipe (Handroanthus impetiginosus, Bignoniaceae), a highly valued, ecologically keystone Neotropical timber forest tree.</title>
        <authorList>
            <person name="Silva-Junior O.B."/>
            <person name="Grattapaglia D."/>
            <person name="Novaes E."/>
            <person name="Collevatti R.G."/>
        </authorList>
    </citation>
    <scope>NUCLEOTIDE SEQUENCE [LARGE SCALE GENOMIC DNA]</scope>
    <source>
        <strain evidence="5">cv. UFG-1</strain>
    </source>
</reference>
<dbReference type="AlphaFoldDB" id="A0A2G9G5B6"/>
<keyword evidence="1" id="KW-0067">ATP-binding</keyword>
<evidence type="ECO:0000313" key="5">
    <source>
        <dbReference type="Proteomes" id="UP000231279"/>
    </source>
</evidence>
<feature type="domain" description="Protein kinase" evidence="3">
    <location>
        <begin position="270"/>
        <end position="311"/>
    </location>
</feature>
<dbReference type="InterPro" id="IPR003609">
    <property type="entry name" value="Pan_app"/>
</dbReference>
<dbReference type="InterPro" id="IPR017441">
    <property type="entry name" value="Protein_kinase_ATP_BS"/>
</dbReference>
<dbReference type="InterPro" id="IPR000719">
    <property type="entry name" value="Prot_kinase_dom"/>
</dbReference>
<evidence type="ECO:0000256" key="1">
    <source>
        <dbReference type="PROSITE-ProRule" id="PRU10141"/>
    </source>
</evidence>
<keyword evidence="4" id="KW-0418">Kinase</keyword>
<dbReference type="PROSITE" id="PS50011">
    <property type="entry name" value="PROTEIN_KINASE_DOM"/>
    <property type="match status" value="1"/>
</dbReference>
<evidence type="ECO:0000259" key="3">
    <source>
        <dbReference type="PROSITE" id="PS50011"/>
    </source>
</evidence>
<keyword evidence="2" id="KW-0472">Membrane</keyword>
<proteinExistence type="predicted"/>
<keyword evidence="2" id="KW-1133">Transmembrane helix</keyword>
<dbReference type="EC" id="2.7.11.1" evidence="4"/>
<gene>
    <name evidence="4" type="ORF">CDL12_26985</name>
</gene>
<dbReference type="Gene3D" id="3.30.200.20">
    <property type="entry name" value="Phosphorylase Kinase, domain 1"/>
    <property type="match status" value="1"/>
</dbReference>
<evidence type="ECO:0000313" key="4">
    <source>
        <dbReference type="EMBL" id="PIN00513.1"/>
    </source>
</evidence>
<dbReference type="GO" id="GO:0005524">
    <property type="term" value="F:ATP binding"/>
    <property type="evidence" value="ECO:0007669"/>
    <property type="project" value="UniProtKB-UniRule"/>
</dbReference>
<dbReference type="PANTHER" id="PTHR32444:SF128">
    <property type="entry name" value="CURCULIN-LIKE (MANNOSE-BINDING) LECTIN FAMILY PROTEIN"/>
    <property type="match status" value="1"/>
</dbReference>
<dbReference type="InterPro" id="IPR011009">
    <property type="entry name" value="Kinase-like_dom_sf"/>
</dbReference>
<dbReference type="GO" id="GO:0004674">
    <property type="term" value="F:protein serine/threonine kinase activity"/>
    <property type="evidence" value="ECO:0007669"/>
    <property type="project" value="UniProtKB-KW"/>
</dbReference>
<name>A0A2G9G5B6_9LAMI</name>
<protein>
    <submittedName>
        <fullName evidence="4">Non-specific serine/threonine protein kinase</fullName>
        <ecNumber evidence="4">2.7.11.1</ecNumber>
    </submittedName>
</protein>
<feature type="transmembrane region" description="Helical" evidence="2">
    <location>
        <begin position="191"/>
        <end position="212"/>
    </location>
</feature>
<dbReference type="PROSITE" id="PS00107">
    <property type="entry name" value="PROTEIN_KINASE_ATP"/>
    <property type="match status" value="1"/>
</dbReference>
<comment type="caution">
    <text evidence="4">The sequence shown here is derived from an EMBL/GenBank/DDBJ whole genome shotgun (WGS) entry which is preliminary data.</text>
</comment>
<keyword evidence="5" id="KW-1185">Reference proteome</keyword>
<accession>A0A2G9G5B6</accession>
<dbReference type="STRING" id="429701.A0A2G9G5B6"/>
<dbReference type="PANTHER" id="PTHR32444">
    <property type="entry name" value="BULB-TYPE LECTIN DOMAIN-CONTAINING PROTEIN"/>
    <property type="match status" value="1"/>
</dbReference>
<dbReference type="Proteomes" id="UP000231279">
    <property type="component" value="Unassembled WGS sequence"/>
</dbReference>